<dbReference type="OrthoDB" id="301911at2157"/>
<keyword evidence="4" id="KW-1185">Reference proteome</keyword>
<gene>
    <name evidence="3" type="ORF">GQS65_05595</name>
</gene>
<comment type="caution">
    <text evidence="3">The sequence shown here is derived from an EMBL/GenBank/DDBJ whole genome shotgun (WGS) entry which is preliminary data.</text>
</comment>
<feature type="domain" description="YdbS-like PH" evidence="2">
    <location>
        <begin position="60"/>
        <end position="139"/>
    </location>
</feature>
<dbReference type="AlphaFoldDB" id="A0A6B0GGK3"/>
<organism evidence="3 4">
    <name type="scientific">Halomarina oriensis</name>
    <dbReference type="NCBI Taxonomy" id="671145"/>
    <lineage>
        <taxon>Archaea</taxon>
        <taxon>Methanobacteriati</taxon>
        <taxon>Methanobacteriota</taxon>
        <taxon>Stenosarchaea group</taxon>
        <taxon>Halobacteria</taxon>
        <taxon>Halobacteriales</taxon>
        <taxon>Natronomonadaceae</taxon>
        <taxon>Halomarina</taxon>
    </lineage>
</organism>
<keyword evidence="1" id="KW-1133">Transmembrane helix</keyword>
<sequence>MRSLDPRVRYVWVTQALLTAAVLGAIVGGIAYAVERLLWPGVVVFALFGLVSVLLAVARYRIWRYQVRTDSLFLDRGVFTRVRTVVPYVRIQHVDANRGPVERGAGLATVVVYTAGSRGADVTIPGLTPEDAEELQERLKRLAIVAEGEDAV</sequence>
<accession>A0A6B0GGK3</accession>
<evidence type="ECO:0000313" key="4">
    <source>
        <dbReference type="Proteomes" id="UP000451471"/>
    </source>
</evidence>
<protein>
    <submittedName>
        <fullName evidence="3">PH domain-containing protein</fullName>
    </submittedName>
</protein>
<name>A0A6B0GGK3_9EURY</name>
<dbReference type="Pfam" id="PF03703">
    <property type="entry name" value="bPH_2"/>
    <property type="match status" value="1"/>
</dbReference>
<proteinExistence type="predicted"/>
<feature type="transmembrane region" description="Helical" evidence="1">
    <location>
        <begin position="12"/>
        <end position="32"/>
    </location>
</feature>
<reference evidence="3 4" key="1">
    <citation type="submission" date="2019-12" db="EMBL/GenBank/DDBJ databases">
        <title>Halocatena pleomorpha gen. nov. sp. nov., an extremely halophilic archaeon of family Halobacteriaceae isolated from saltpan soil.</title>
        <authorList>
            <person name="Pal Y."/>
            <person name="Verma A."/>
            <person name="Krishnamurthi S."/>
            <person name="Kumar P."/>
        </authorList>
    </citation>
    <scope>NUCLEOTIDE SEQUENCE [LARGE SCALE GENOMIC DNA]</scope>
    <source>
        <strain evidence="3 4">JCM 16495</strain>
    </source>
</reference>
<evidence type="ECO:0000259" key="2">
    <source>
        <dbReference type="Pfam" id="PF03703"/>
    </source>
</evidence>
<dbReference type="PANTHER" id="PTHR34473">
    <property type="entry name" value="UPF0699 TRANSMEMBRANE PROTEIN YDBS"/>
    <property type="match status" value="1"/>
</dbReference>
<keyword evidence="1" id="KW-0812">Transmembrane</keyword>
<dbReference type="PANTHER" id="PTHR34473:SF3">
    <property type="entry name" value="TRANSMEMBRANE PROTEIN-RELATED"/>
    <property type="match status" value="1"/>
</dbReference>
<feature type="transmembrane region" description="Helical" evidence="1">
    <location>
        <begin position="38"/>
        <end position="58"/>
    </location>
</feature>
<evidence type="ECO:0000256" key="1">
    <source>
        <dbReference type="SAM" id="Phobius"/>
    </source>
</evidence>
<evidence type="ECO:0000313" key="3">
    <source>
        <dbReference type="EMBL" id="MWG33972.1"/>
    </source>
</evidence>
<dbReference type="InterPro" id="IPR005182">
    <property type="entry name" value="YdbS-like_PH"/>
</dbReference>
<dbReference type="RefSeq" id="WP_158203747.1">
    <property type="nucleotide sequence ID" value="NZ_WSZK01000012.1"/>
</dbReference>
<dbReference type="EMBL" id="WSZK01000012">
    <property type="protein sequence ID" value="MWG33972.1"/>
    <property type="molecule type" value="Genomic_DNA"/>
</dbReference>
<dbReference type="Proteomes" id="UP000451471">
    <property type="component" value="Unassembled WGS sequence"/>
</dbReference>
<keyword evidence="1" id="KW-0472">Membrane</keyword>